<keyword evidence="3" id="KW-1185">Reference proteome</keyword>
<evidence type="ECO:0000256" key="1">
    <source>
        <dbReference type="SAM" id="MobiDB-lite"/>
    </source>
</evidence>
<dbReference type="Proteomes" id="UP000235388">
    <property type="component" value="Unassembled WGS sequence"/>
</dbReference>
<sequence>MLRGPPVYSPKNPPEDPLTDAISQGPQGLPGPPRLSKPTAPAAGSMGLACRDRQLQPLEAWASLAETDRSSGWEHQSHLLRPTASAAGTIGLSFRDRRLQ</sequence>
<feature type="region of interest" description="Disordered" evidence="1">
    <location>
        <begin position="1"/>
        <end position="47"/>
    </location>
</feature>
<comment type="caution">
    <text evidence="2">The sequence shown here is derived from an EMBL/GenBank/DDBJ whole genome shotgun (WGS) entry which is preliminary data.</text>
</comment>
<accession>A0A2N5U202</accession>
<proteinExistence type="predicted"/>
<gene>
    <name evidence="2" type="ORF">PCANC_22359</name>
</gene>
<reference evidence="2 3" key="1">
    <citation type="submission" date="2017-11" db="EMBL/GenBank/DDBJ databases">
        <title>De novo assembly and phasing of dikaryotic genomes from two isolates of Puccinia coronata f. sp. avenae, the causal agent of oat crown rust.</title>
        <authorList>
            <person name="Miller M.E."/>
            <person name="Zhang Y."/>
            <person name="Omidvar V."/>
            <person name="Sperschneider J."/>
            <person name="Schwessinger B."/>
            <person name="Raley C."/>
            <person name="Palmer J.M."/>
            <person name="Garnica D."/>
            <person name="Upadhyaya N."/>
            <person name="Rathjen J."/>
            <person name="Taylor J.M."/>
            <person name="Park R.F."/>
            <person name="Dodds P.N."/>
            <person name="Hirsch C.D."/>
            <person name="Kianian S.F."/>
            <person name="Figueroa M."/>
        </authorList>
    </citation>
    <scope>NUCLEOTIDE SEQUENCE [LARGE SCALE GENOMIC DNA]</scope>
    <source>
        <strain evidence="2">12NC29</strain>
    </source>
</reference>
<organism evidence="2 3">
    <name type="scientific">Puccinia coronata f. sp. avenae</name>
    <dbReference type="NCBI Taxonomy" id="200324"/>
    <lineage>
        <taxon>Eukaryota</taxon>
        <taxon>Fungi</taxon>
        <taxon>Dikarya</taxon>
        <taxon>Basidiomycota</taxon>
        <taxon>Pucciniomycotina</taxon>
        <taxon>Pucciniomycetes</taxon>
        <taxon>Pucciniales</taxon>
        <taxon>Pucciniaceae</taxon>
        <taxon>Puccinia</taxon>
    </lineage>
</organism>
<protein>
    <submittedName>
        <fullName evidence="2">Uncharacterized protein</fullName>
    </submittedName>
</protein>
<evidence type="ECO:0000313" key="3">
    <source>
        <dbReference type="Proteomes" id="UP000235388"/>
    </source>
</evidence>
<feature type="compositionally biased region" description="Pro residues" evidence="1">
    <location>
        <begin position="7"/>
        <end position="16"/>
    </location>
</feature>
<evidence type="ECO:0000313" key="2">
    <source>
        <dbReference type="EMBL" id="PLW31765.1"/>
    </source>
</evidence>
<dbReference type="EMBL" id="PGCJ01000340">
    <property type="protein sequence ID" value="PLW31765.1"/>
    <property type="molecule type" value="Genomic_DNA"/>
</dbReference>
<name>A0A2N5U202_9BASI</name>
<dbReference type="AlphaFoldDB" id="A0A2N5U202"/>